<dbReference type="RefSeq" id="WP_086043043.1">
    <property type="nucleotide sequence ID" value="NZ_CBCRZA010000004.1"/>
</dbReference>
<protein>
    <submittedName>
        <fullName evidence="1">HAD-hydrolase YfnB</fullName>
        <ecNumber evidence="1">3.-.-.-</ecNumber>
    </submittedName>
</protein>
<dbReference type="Gene3D" id="1.10.150.240">
    <property type="entry name" value="Putative phosphatase, domain 2"/>
    <property type="match status" value="1"/>
</dbReference>
<dbReference type="InterPro" id="IPR023214">
    <property type="entry name" value="HAD_sf"/>
</dbReference>
<keyword evidence="2" id="KW-1185">Reference proteome</keyword>
<evidence type="ECO:0000313" key="2">
    <source>
        <dbReference type="Proteomes" id="UP000194154"/>
    </source>
</evidence>
<dbReference type="PANTHER" id="PTHR47478">
    <property type="match status" value="1"/>
</dbReference>
<dbReference type="InterPro" id="IPR036412">
    <property type="entry name" value="HAD-like_sf"/>
</dbReference>
<dbReference type="EMBL" id="CP021059">
    <property type="protein sequence ID" value="ARQ07489.1"/>
    <property type="molecule type" value="Genomic_DNA"/>
</dbReference>
<dbReference type="EC" id="3.-.-.-" evidence="1"/>
<evidence type="ECO:0000313" key="1">
    <source>
        <dbReference type="EMBL" id="ARQ07489.1"/>
    </source>
</evidence>
<proteinExistence type="predicted"/>
<dbReference type="PANTHER" id="PTHR47478:SF1">
    <property type="entry name" value="PYRIMIDINE 5'-NUCLEOTIDASE YJJG"/>
    <property type="match status" value="1"/>
</dbReference>
<dbReference type="NCBIfam" id="TIGR01549">
    <property type="entry name" value="HAD-SF-IA-v1"/>
    <property type="match status" value="1"/>
</dbReference>
<dbReference type="SFLD" id="SFLDG01129">
    <property type="entry name" value="C1.5:_HAD__Beta-PGM__Phosphata"/>
    <property type="match status" value="1"/>
</dbReference>
<dbReference type="SFLD" id="SFLDG01135">
    <property type="entry name" value="C1.5.6:_HAD__Beta-PGM__Phospha"/>
    <property type="match status" value="1"/>
</dbReference>
<dbReference type="GO" id="GO:0008253">
    <property type="term" value="F:5'-nucleotidase activity"/>
    <property type="evidence" value="ECO:0007669"/>
    <property type="project" value="InterPro"/>
</dbReference>
<dbReference type="NCBIfam" id="TIGR02254">
    <property type="entry name" value="YjjG_YfnB"/>
    <property type="match status" value="1"/>
</dbReference>
<dbReference type="InterPro" id="IPR011951">
    <property type="entry name" value="HAD-SF_hydro_IA_YjjG/PynA"/>
</dbReference>
<sequence length="220" mass="25550">MYKYILCDLDNTILDFKKGEENAIKRVFESEGVTFSNELYTRYHDINIGLWRELEAGKVDKRHVLTHRFEVFFKTLDIDVDGAVKEQIFRENINNSHDLVDGALQFLDYLKSKGYILCTATNGVFYTQMKRMKDAGILDYFTHHFISEEIGFEKPHHNFFKHCIETLGVTDLSQVLMIGDTYTSDIIGAQQFGIDSCYYGVKQVDATYHIEKLSEIENIL</sequence>
<dbReference type="InterPro" id="IPR052550">
    <property type="entry name" value="Pyrimidine_5'-ntase_YjjG"/>
</dbReference>
<dbReference type="STRING" id="1855823.MCCS_18600"/>
<dbReference type="GeneID" id="35295955"/>
<dbReference type="Proteomes" id="UP000194154">
    <property type="component" value="Chromosome"/>
</dbReference>
<dbReference type="InterPro" id="IPR023198">
    <property type="entry name" value="PGP-like_dom2"/>
</dbReference>
<dbReference type="SUPFAM" id="SSF56784">
    <property type="entry name" value="HAD-like"/>
    <property type="match status" value="1"/>
</dbReference>
<accession>A0A1W7ACZ3</accession>
<dbReference type="OrthoDB" id="9802350at2"/>
<dbReference type="KEGG" id="mcak:MCCS_18600"/>
<name>A0A1W7ACZ3_9STAP</name>
<organism evidence="1 2">
    <name type="scientific">Macrococcoides canis</name>
    <dbReference type="NCBI Taxonomy" id="1855823"/>
    <lineage>
        <taxon>Bacteria</taxon>
        <taxon>Bacillati</taxon>
        <taxon>Bacillota</taxon>
        <taxon>Bacilli</taxon>
        <taxon>Bacillales</taxon>
        <taxon>Staphylococcaceae</taxon>
        <taxon>Macrococcoides</taxon>
    </lineage>
</organism>
<dbReference type="InterPro" id="IPR006439">
    <property type="entry name" value="HAD-SF_hydro_IA"/>
</dbReference>
<gene>
    <name evidence="1" type="primary">yfnB</name>
    <name evidence="1" type="ORF">MCCS_18600</name>
</gene>
<dbReference type="Pfam" id="PF00702">
    <property type="entry name" value="Hydrolase"/>
    <property type="match status" value="1"/>
</dbReference>
<dbReference type="Gene3D" id="3.40.50.1000">
    <property type="entry name" value="HAD superfamily/HAD-like"/>
    <property type="match status" value="1"/>
</dbReference>
<dbReference type="SFLD" id="SFLDS00003">
    <property type="entry name" value="Haloacid_Dehalogenase"/>
    <property type="match status" value="1"/>
</dbReference>
<reference evidence="1 2" key="1">
    <citation type="journal article" date="2017" name="Int. J. Syst. Evol. Microbiol.">
        <title>Macrococcus canis sp. nov., a skin bacterium associated with infections in dogs.</title>
        <authorList>
            <person name="Gobeli Brawand S."/>
            <person name="Cotting K."/>
            <person name="Gomez-Sanz E."/>
            <person name="Collaud A."/>
            <person name="Thomann A."/>
            <person name="Brodard I."/>
            <person name="Rodriguez-Campos S."/>
            <person name="Strauss C."/>
            <person name="Perreten V."/>
        </authorList>
    </citation>
    <scope>NUCLEOTIDE SEQUENCE [LARGE SCALE GENOMIC DNA]</scope>
    <source>
        <strain evidence="1 2">KM45013</strain>
    </source>
</reference>
<dbReference type="AlphaFoldDB" id="A0A1W7ACZ3"/>
<keyword evidence="1" id="KW-0378">Hydrolase</keyword>